<dbReference type="EMBL" id="SJPO01000013">
    <property type="protein sequence ID" value="TWT66915.1"/>
    <property type="molecule type" value="Genomic_DNA"/>
</dbReference>
<dbReference type="SUPFAM" id="SSF52540">
    <property type="entry name" value="P-loop containing nucleoside triphosphate hydrolases"/>
    <property type="match status" value="1"/>
</dbReference>
<proteinExistence type="predicted"/>
<dbReference type="InterPro" id="IPR027417">
    <property type="entry name" value="P-loop_NTPase"/>
</dbReference>
<dbReference type="AlphaFoldDB" id="A0A5C5XYB6"/>
<gene>
    <name evidence="1" type="ORF">Pla123a_43430</name>
</gene>
<evidence type="ECO:0000313" key="2">
    <source>
        <dbReference type="Proteomes" id="UP000318478"/>
    </source>
</evidence>
<reference evidence="1 2" key="1">
    <citation type="submission" date="2019-02" db="EMBL/GenBank/DDBJ databases">
        <title>Deep-cultivation of Planctomycetes and their phenomic and genomic characterization uncovers novel biology.</title>
        <authorList>
            <person name="Wiegand S."/>
            <person name="Jogler M."/>
            <person name="Boedeker C."/>
            <person name="Pinto D."/>
            <person name="Vollmers J."/>
            <person name="Rivas-Marin E."/>
            <person name="Kohn T."/>
            <person name="Peeters S.H."/>
            <person name="Heuer A."/>
            <person name="Rast P."/>
            <person name="Oberbeckmann S."/>
            <person name="Bunk B."/>
            <person name="Jeske O."/>
            <person name="Meyerdierks A."/>
            <person name="Storesund J.E."/>
            <person name="Kallscheuer N."/>
            <person name="Luecker S."/>
            <person name="Lage O.M."/>
            <person name="Pohl T."/>
            <person name="Merkel B.J."/>
            <person name="Hornburger P."/>
            <person name="Mueller R.-W."/>
            <person name="Bruemmer F."/>
            <person name="Labrenz M."/>
            <person name="Spormann A.M."/>
            <person name="Op Den Camp H."/>
            <person name="Overmann J."/>
            <person name="Amann R."/>
            <person name="Jetten M.S.M."/>
            <person name="Mascher T."/>
            <person name="Medema M.H."/>
            <person name="Devos D.P."/>
            <person name="Kaster A.-K."/>
            <person name="Ovreas L."/>
            <person name="Rohde M."/>
            <person name="Galperin M.Y."/>
            <person name="Jogler C."/>
        </authorList>
    </citation>
    <scope>NUCLEOTIDE SEQUENCE [LARGE SCALE GENOMIC DNA]</scope>
    <source>
        <strain evidence="1 2">Pla123a</strain>
    </source>
</reference>
<sequence>MDAAARLAGLKQLHPLIVGGGEQPTAPRLEPAAPLPQLVRPGVLMDCLGEPGSGAGLIALWLCRLACKSQGELVVVDPSREFYPPAAVAWGVDPSRLLVVLPDTANDALAAVEQSLRSPAVGAVWAVLDRIAQQPFRRLLLAVEEGHAFATLVRPARRLADSCCADYQFHFVPVPQEDGCSDVIRIRAEQTRSRHGPLEQPRNLTIDWRAGHIS</sequence>
<organism evidence="1 2">
    <name type="scientific">Posidoniimonas polymericola</name>
    <dbReference type="NCBI Taxonomy" id="2528002"/>
    <lineage>
        <taxon>Bacteria</taxon>
        <taxon>Pseudomonadati</taxon>
        <taxon>Planctomycetota</taxon>
        <taxon>Planctomycetia</taxon>
        <taxon>Pirellulales</taxon>
        <taxon>Lacipirellulaceae</taxon>
        <taxon>Posidoniimonas</taxon>
    </lineage>
</organism>
<accession>A0A5C5XYB6</accession>
<evidence type="ECO:0000313" key="1">
    <source>
        <dbReference type="EMBL" id="TWT66915.1"/>
    </source>
</evidence>
<keyword evidence="2" id="KW-1185">Reference proteome</keyword>
<name>A0A5C5XYB6_9BACT</name>
<dbReference type="Proteomes" id="UP000318478">
    <property type="component" value="Unassembled WGS sequence"/>
</dbReference>
<protein>
    <submittedName>
        <fullName evidence="1">Uncharacterized protein</fullName>
    </submittedName>
</protein>
<comment type="caution">
    <text evidence="1">The sequence shown here is derived from an EMBL/GenBank/DDBJ whole genome shotgun (WGS) entry which is preliminary data.</text>
</comment>
<dbReference type="Gene3D" id="3.40.50.300">
    <property type="entry name" value="P-loop containing nucleotide triphosphate hydrolases"/>
    <property type="match status" value="1"/>
</dbReference>